<sequence length="158" mass="15659">MLSRSPVARRGLLLGGVGAAVALATGCGSQDAGSGASAEPTAPAVGADSDLVERVVGEIGTALGAASATARRHRGLRGVARAFADLHRTHLDRLDADTEADGSAPGDEASARAALLRAEERLQRRLVAAAVEAQSGALAQVFAAMAAGVAQQRAVAGA</sequence>
<organism evidence="1 2">
    <name type="scientific">Nocardioides thalensis</name>
    <dbReference type="NCBI Taxonomy" id="1914755"/>
    <lineage>
        <taxon>Bacteria</taxon>
        <taxon>Bacillati</taxon>
        <taxon>Actinomycetota</taxon>
        <taxon>Actinomycetes</taxon>
        <taxon>Propionibacteriales</taxon>
        <taxon>Nocardioidaceae</taxon>
        <taxon>Nocardioides</taxon>
    </lineage>
</organism>
<comment type="caution">
    <text evidence="1">The sequence shown here is derived from an EMBL/GenBank/DDBJ whole genome shotgun (WGS) entry which is preliminary data.</text>
</comment>
<accession>A0A853C3N8</accession>
<dbReference type="PROSITE" id="PS51318">
    <property type="entry name" value="TAT"/>
    <property type="match status" value="1"/>
</dbReference>
<dbReference type="InterPro" id="IPR006311">
    <property type="entry name" value="TAT_signal"/>
</dbReference>
<dbReference type="AlphaFoldDB" id="A0A853C3N8"/>
<evidence type="ECO:0000313" key="2">
    <source>
        <dbReference type="Proteomes" id="UP000530424"/>
    </source>
</evidence>
<proteinExistence type="predicted"/>
<dbReference type="RefSeq" id="WP_179668433.1">
    <property type="nucleotide sequence ID" value="NZ_JACCFP010000001.1"/>
</dbReference>
<reference evidence="1 2" key="1">
    <citation type="submission" date="2020-07" db="EMBL/GenBank/DDBJ databases">
        <title>Sequencing the genomes of 1000 actinobacteria strains.</title>
        <authorList>
            <person name="Klenk H.-P."/>
        </authorList>
    </citation>
    <scope>NUCLEOTIDE SEQUENCE [LARGE SCALE GENOMIC DNA]</scope>
    <source>
        <strain evidence="1 2">DSM 103833</strain>
    </source>
</reference>
<dbReference type="EMBL" id="JACCFP010000001">
    <property type="protein sequence ID" value="NYJ02014.1"/>
    <property type="molecule type" value="Genomic_DNA"/>
</dbReference>
<name>A0A853C3N8_9ACTN</name>
<dbReference type="PROSITE" id="PS51257">
    <property type="entry name" value="PROKAR_LIPOPROTEIN"/>
    <property type="match status" value="1"/>
</dbReference>
<evidence type="ECO:0000313" key="1">
    <source>
        <dbReference type="EMBL" id="NYJ02014.1"/>
    </source>
</evidence>
<evidence type="ECO:0008006" key="3">
    <source>
        <dbReference type="Google" id="ProtNLM"/>
    </source>
</evidence>
<dbReference type="Proteomes" id="UP000530424">
    <property type="component" value="Unassembled WGS sequence"/>
</dbReference>
<gene>
    <name evidence="1" type="ORF">HNR19_002712</name>
</gene>
<keyword evidence="2" id="KW-1185">Reference proteome</keyword>
<protein>
    <recommendedName>
        <fullName evidence="3">Lipoprotein</fullName>
    </recommendedName>
</protein>